<evidence type="ECO:0000313" key="11">
    <source>
        <dbReference type="Proteomes" id="UP000034927"/>
    </source>
</evidence>
<evidence type="ECO:0000256" key="6">
    <source>
        <dbReference type="ARBA" id="ARBA00022884"/>
    </source>
</evidence>
<dbReference type="AlphaFoldDB" id="A0A0G0DW28"/>
<comment type="subcellular location">
    <subcellularLocation>
        <location evidence="7">Cytoplasm</location>
    </subcellularLocation>
</comment>
<feature type="domain" description="Ribosomal RNA adenine methylase transferase N-terminal" evidence="9">
    <location>
        <begin position="34"/>
        <end position="206"/>
    </location>
</feature>
<keyword evidence="6 7" id="KW-0694">RNA-binding</keyword>
<dbReference type="InterPro" id="IPR020598">
    <property type="entry name" value="rRNA_Ade_methylase_Trfase_N"/>
</dbReference>
<dbReference type="Gene3D" id="1.10.8.100">
    <property type="entry name" value="Ribosomal RNA adenine dimethylase-like, domain 2"/>
    <property type="match status" value="1"/>
</dbReference>
<dbReference type="PANTHER" id="PTHR11727:SF7">
    <property type="entry name" value="DIMETHYLADENOSINE TRANSFERASE-RELATED"/>
    <property type="match status" value="1"/>
</dbReference>
<dbReference type="Pfam" id="PF00398">
    <property type="entry name" value="RrnaAD"/>
    <property type="match status" value="1"/>
</dbReference>
<dbReference type="EMBL" id="LBPO01000003">
    <property type="protein sequence ID" value="KKP59352.1"/>
    <property type="molecule type" value="Genomic_DNA"/>
</dbReference>
<feature type="binding site" evidence="7 8">
    <location>
        <position position="123"/>
    </location>
    <ligand>
        <name>S-adenosyl-L-methionine</name>
        <dbReference type="ChEBI" id="CHEBI:59789"/>
    </ligand>
</feature>
<dbReference type="InterPro" id="IPR001737">
    <property type="entry name" value="KsgA/Erm"/>
</dbReference>
<gene>
    <name evidence="7" type="primary">rsmA</name>
    <name evidence="7" type="synonym">ksgA</name>
    <name evidence="10" type="ORF">UR53_C0003G0014</name>
</gene>
<dbReference type="PATRIC" id="fig|1619045.3.peg.272"/>
<evidence type="ECO:0000256" key="8">
    <source>
        <dbReference type="PROSITE-ProRule" id="PRU01026"/>
    </source>
</evidence>
<comment type="function">
    <text evidence="7">Specifically dimethylates two adjacent adenosines (A1518 and A1519) in the loop of a conserved hairpin near the 3'-end of 16S rRNA in the 30S particle. May play a critical role in biogenesis of 30S subunits.</text>
</comment>
<dbReference type="SMART" id="SM00650">
    <property type="entry name" value="rADc"/>
    <property type="match status" value="1"/>
</dbReference>
<dbReference type="InterPro" id="IPR011530">
    <property type="entry name" value="rRNA_adenine_dimethylase"/>
</dbReference>
<accession>A0A0G0DW28</accession>
<dbReference type="SUPFAM" id="SSF53335">
    <property type="entry name" value="S-adenosyl-L-methionine-dependent methyltransferases"/>
    <property type="match status" value="1"/>
</dbReference>
<evidence type="ECO:0000256" key="2">
    <source>
        <dbReference type="ARBA" id="ARBA00022552"/>
    </source>
</evidence>
<evidence type="ECO:0000256" key="1">
    <source>
        <dbReference type="ARBA" id="ARBA00022490"/>
    </source>
</evidence>
<evidence type="ECO:0000313" key="10">
    <source>
        <dbReference type="EMBL" id="KKP59352.1"/>
    </source>
</evidence>
<protein>
    <recommendedName>
        <fullName evidence="7">Ribosomal RNA small subunit methyltransferase A</fullName>
        <ecNumber evidence="7">2.1.1.182</ecNumber>
    </recommendedName>
    <alternativeName>
        <fullName evidence="7">16S rRNA (adenine(1518)-N(6)/adenine(1519)-N(6))-dimethyltransferase</fullName>
    </alternativeName>
    <alternativeName>
        <fullName evidence="7">16S rRNA dimethyladenosine transferase</fullName>
    </alternativeName>
    <alternativeName>
        <fullName evidence="7">16S rRNA dimethylase</fullName>
    </alternativeName>
    <alternativeName>
        <fullName evidence="7">S-adenosylmethionine-6-N', N'-adenosyl(rRNA) dimethyltransferase</fullName>
    </alternativeName>
</protein>
<feature type="binding site" evidence="7 8">
    <location>
        <position position="29"/>
    </location>
    <ligand>
        <name>S-adenosyl-L-methionine</name>
        <dbReference type="ChEBI" id="CHEBI:59789"/>
    </ligand>
</feature>
<dbReference type="GO" id="GO:0052908">
    <property type="term" value="F:16S rRNA (adenine(1518)-N(6)/adenine(1519)-N(6))-dimethyltransferase activity"/>
    <property type="evidence" value="ECO:0007669"/>
    <property type="project" value="UniProtKB-EC"/>
</dbReference>
<dbReference type="PANTHER" id="PTHR11727">
    <property type="entry name" value="DIMETHYLADENOSINE TRANSFERASE"/>
    <property type="match status" value="1"/>
</dbReference>
<evidence type="ECO:0000256" key="7">
    <source>
        <dbReference type="HAMAP-Rule" id="MF_00607"/>
    </source>
</evidence>
<dbReference type="Gene3D" id="3.40.50.150">
    <property type="entry name" value="Vaccinia Virus protein VP39"/>
    <property type="match status" value="1"/>
</dbReference>
<dbReference type="InterPro" id="IPR029063">
    <property type="entry name" value="SAM-dependent_MTases_sf"/>
</dbReference>
<feature type="binding site" evidence="7 8">
    <location>
        <position position="27"/>
    </location>
    <ligand>
        <name>S-adenosyl-L-methionine</name>
        <dbReference type="ChEBI" id="CHEBI:59789"/>
    </ligand>
</feature>
<dbReference type="InterPro" id="IPR023165">
    <property type="entry name" value="rRNA_Ade_diMease-like_C"/>
</dbReference>
<comment type="catalytic activity">
    <reaction evidence="7">
        <text>adenosine(1518)/adenosine(1519) in 16S rRNA + 4 S-adenosyl-L-methionine = N(6)-dimethyladenosine(1518)/N(6)-dimethyladenosine(1519) in 16S rRNA + 4 S-adenosyl-L-homocysteine + 4 H(+)</text>
        <dbReference type="Rhea" id="RHEA:19609"/>
        <dbReference type="Rhea" id="RHEA-COMP:10232"/>
        <dbReference type="Rhea" id="RHEA-COMP:10233"/>
        <dbReference type="ChEBI" id="CHEBI:15378"/>
        <dbReference type="ChEBI" id="CHEBI:57856"/>
        <dbReference type="ChEBI" id="CHEBI:59789"/>
        <dbReference type="ChEBI" id="CHEBI:74411"/>
        <dbReference type="ChEBI" id="CHEBI:74493"/>
        <dbReference type="EC" id="2.1.1.182"/>
    </reaction>
</comment>
<dbReference type="CDD" id="cd02440">
    <property type="entry name" value="AdoMet_MTases"/>
    <property type="match status" value="1"/>
</dbReference>
<keyword evidence="2 7" id="KW-0698">rRNA processing</keyword>
<evidence type="ECO:0000256" key="5">
    <source>
        <dbReference type="ARBA" id="ARBA00022691"/>
    </source>
</evidence>
<reference evidence="10 11" key="1">
    <citation type="journal article" date="2015" name="Nature">
        <title>rRNA introns, odd ribosomes, and small enigmatic genomes across a large radiation of phyla.</title>
        <authorList>
            <person name="Brown C.T."/>
            <person name="Hug L.A."/>
            <person name="Thomas B.C."/>
            <person name="Sharon I."/>
            <person name="Castelle C.J."/>
            <person name="Singh A."/>
            <person name="Wilkins M.J."/>
            <person name="Williams K.H."/>
            <person name="Banfield J.F."/>
        </authorList>
    </citation>
    <scope>NUCLEOTIDE SEQUENCE [LARGE SCALE GENOMIC DNA]</scope>
</reference>
<evidence type="ECO:0000256" key="4">
    <source>
        <dbReference type="ARBA" id="ARBA00022679"/>
    </source>
</evidence>
<dbReference type="EC" id="2.1.1.182" evidence="7"/>
<organism evidence="10 11">
    <name type="scientific">Candidatus Magasanikbacteria bacterium GW2011_GWC2_34_16</name>
    <dbReference type="NCBI Taxonomy" id="1619045"/>
    <lineage>
        <taxon>Bacteria</taxon>
        <taxon>Candidatus Magasanikiibacteriota</taxon>
    </lineage>
</organism>
<evidence type="ECO:0000256" key="3">
    <source>
        <dbReference type="ARBA" id="ARBA00022603"/>
    </source>
</evidence>
<evidence type="ECO:0000259" key="9">
    <source>
        <dbReference type="SMART" id="SM00650"/>
    </source>
</evidence>
<dbReference type="HAMAP" id="MF_00607">
    <property type="entry name" value="16SrRNA_methyltr_A"/>
    <property type="match status" value="1"/>
</dbReference>
<feature type="binding site" evidence="7 8">
    <location>
        <position position="54"/>
    </location>
    <ligand>
        <name>S-adenosyl-L-methionine</name>
        <dbReference type="ChEBI" id="CHEBI:59789"/>
    </ligand>
</feature>
<feature type="binding site" evidence="7 8">
    <location>
        <position position="75"/>
    </location>
    <ligand>
        <name>S-adenosyl-L-methionine</name>
        <dbReference type="ChEBI" id="CHEBI:59789"/>
    </ligand>
</feature>
<keyword evidence="5 7" id="KW-0949">S-adenosyl-L-methionine</keyword>
<dbReference type="GO" id="GO:0005829">
    <property type="term" value="C:cytosol"/>
    <property type="evidence" value="ECO:0007669"/>
    <property type="project" value="TreeGrafter"/>
</dbReference>
<dbReference type="NCBIfam" id="TIGR00755">
    <property type="entry name" value="ksgA"/>
    <property type="match status" value="1"/>
</dbReference>
<comment type="caution">
    <text evidence="10">The sequence shown here is derived from an EMBL/GenBank/DDBJ whole genome shotgun (WGS) entry which is preliminary data.</text>
</comment>
<dbReference type="GO" id="GO:0003723">
    <property type="term" value="F:RNA binding"/>
    <property type="evidence" value="ECO:0007669"/>
    <property type="project" value="UniProtKB-UniRule"/>
</dbReference>
<comment type="similarity">
    <text evidence="7">Belongs to the class I-like SAM-binding methyltransferase superfamily. rRNA adenine N(6)-methyltransferase family. RsmA subfamily.</text>
</comment>
<feature type="binding site" evidence="7 8">
    <location>
        <position position="102"/>
    </location>
    <ligand>
        <name>S-adenosyl-L-methionine</name>
        <dbReference type="ChEBI" id="CHEBI:59789"/>
    </ligand>
</feature>
<keyword evidence="4 7" id="KW-0808">Transferase</keyword>
<dbReference type="Proteomes" id="UP000034927">
    <property type="component" value="Unassembled WGS sequence"/>
</dbReference>
<keyword evidence="1 7" id="KW-0963">Cytoplasm</keyword>
<keyword evidence="3 7" id="KW-0489">Methyltransferase</keyword>
<proteinExistence type="inferred from homology"/>
<name>A0A0G0DW28_9BACT</name>
<dbReference type="PROSITE" id="PS51689">
    <property type="entry name" value="SAM_RNA_A_N6_MT"/>
    <property type="match status" value="1"/>
</dbReference>
<sequence>MLFLPPKQLQRLCQEYGIKPSKSYGQNYLVDPLPIEAMVAAGELKKTDTVVEIGPGFGVLTLALAPEVKKVISFEIEKKLTKYWQEQIEENEIKNLEIIWGDVLQQFPKLETSKLDNYKVIANLPYQITSPIIRMFLETKNPPQIMIFMVQKEVAERICAKPGDMSLLAISVQYYADAEVILNVPRILFWPAPEVDSAVIAIKTVKNQEKKKISDNDFFKLVRAGFAQKRKLLIKNLLPYYNKEKLNQAFTELGLKPTARAQELSVSDWQRLSTYLYN</sequence>